<dbReference type="InterPro" id="IPR027554">
    <property type="entry name" value="Meth_Rta_06860"/>
</dbReference>
<dbReference type="GO" id="GO:0032259">
    <property type="term" value="P:methylation"/>
    <property type="evidence" value="ECO:0007669"/>
    <property type="project" value="UniProtKB-KW"/>
</dbReference>
<reference evidence="1 2" key="1">
    <citation type="journal article" date="2017" name="ISME J.">
        <title>Energy and carbon metabolisms in a deep terrestrial subsurface fluid microbial community.</title>
        <authorList>
            <person name="Momper L."/>
            <person name="Jungbluth S.P."/>
            <person name="Lee M.D."/>
            <person name="Amend J.P."/>
        </authorList>
    </citation>
    <scope>NUCLEOTIDE SEQUENCE [LARGE SCALE GENOMIC DNA]</scope>
    <source>
        <strain evidence="1">SURF_5</strain>
    </source>
</reference>
<evidence type="ECO:0000313" key="1">
    <source>
        <dbReference type="EMBL" id="RJP14329.1"/>
    </source>
</evidence>
<dbReference type="NCBIfam" id="TIGR04290">
    <property type="entry name" value="meth_Rta_06860"/>
    <property type="match status" value="1"/>
</dbReference>
<dbReference type="AlphaFoldDB" id="A0A3A4N3K3"/>
<organism evidence="1 2">
    <name type="scientific">Abyssobacteria bacterium (strain SURF_5)</name>
    <dbReference type="NCBI Taxonomy" id="2093360"/>
    <lineage>
        <taxon>Bacteria</taxon>
        <taxon>Pseudomonadati</taxon>
        <taxon>Candidatus Hydrogenedentota</taxon>
        <taxon>Candidatus Abyssobacteria</taxon>
    </lineage>
</organism>
<protein>
    <submittedName>
        <fullName evidence="1">TIGR04290 family methyltransferase</fullName>
    </submittedName>
</protein>
<name>A0A3A4N3K3_ABYX5</name>
<dbReference type="GO" id="GO:0008168">
    <property type="term" value="F:methyltransferase activity"/>
    <property type="evidence" value="ECO:0007669"/>
    <property type="project" value="UniProtKB-KW"/>
</dbReference>
<keyword evidence="1" id="KW-0808">Transferase</keyword>
<dbReference type="Gene3D" id="3.40.50.150">
    <property type="entry name" value="Vaccinia Virus protein VP39"/>
    <property type="match status" value="1"/>
</dbReference>
<dbReference type="InterPro" id="IPR027555">
    <property type="entry name" value="Mo5U34_MeTrfas-like"/>
</dbReference>
<sequence length="270" mass="30861">MPTLEAYYQNPRTPIEHEIAALGPWFHNLHLPGGIQTAPQHPLGDFPAYKWQPLAPYLPDDLSGCHALDVGCNAGFYSFQLARRGATVLGIDIDHHYLRQAQWAAEKFELQRQVSFEYMQVYEIARLKEDFDVVWFMGVFYHLRYPLLALDILSRKTKKMLVFQTLTMPEEEVYTPPPDIGIHQRELMLQPGWPKMAFIEFQLNGDPTNWWAPNRAAVEAILRSCGLEILHRPAHETYICRPGKGGPSRSENFIAEEMRSALGVKPSAST</sequence>
<dbReference type="PANTHER" id="PTHR43861:SF1">
    <property type="entry name" value="TRANS-ACONITATE 2-METHYLTRANSFERASE"/>
    <property type="match status" value="1"/>
</dbReference>
<proteinExistence type="predicted"/>
<comment type="caution">
    <text evidence="1">The sequence shown here is derived from an EMBL/GenBank/DDBJ whole genome shotgun (WGS) entry which is preliminary data.</text>
</comment>
<dbReference type="Pfam" id="PF08003">
    <property type="entry name" value="Methyltransf_9"/>
    <property type="match status" value="1"/>
</dbReference>
<dbReference type="SUPFAM" id="SSF53335">
    <property type="entry name" value="S-adenosyl-L-methionine-dependent methyltransferases"/>
    <property type="match status" value="1"/>
</dbReference>
<dbReference type="EMBL" id="QZKU01000144">
    <property type="protein sequence ID" value="RJP14329.1"/>
    <property type="molecule type" value="Genomic_DNA"/>
</dbReference>
<dbReference type="InterPro" id="IPR029063">
    <property type="entry name" value="SAM-dependent_MTases_sf"/>
</dbReference>
<dbReference type="PANTHER" id="PTHR43861">
    <property type="entry name" value="TRANS-ACONITATE 2-METHYLTRANSFERASE-RELATED"/>
    <property type="match status" value="1"/>
</dbReference>
<keyword evidence="1" id="KW-0489">Methyltransferase</keyword>
<evidence type="ECO:0000313" key="2">
    <source>
        <dbReference type="Proteomes" id="UP000265882"/>
    </source>
</evidence>
<gene>
    <name evidence="1" type="ORF">C4520_21690</name>
</gene>
<dbReference type="CDD" id="cd02440">
    <property type="entry name" value="AdoMet_MTases"/>
    <property type="match status" value="1"/>
</dbReference>
<accession>A0A3A4N3K3</accession>
<dbReference type="Proteomes" id="UP000265882">
    <property type="component" value="Unassembled WGS sequence"/>
</dbReference>